<comment type="caution">
    <text evidence="2">The sequence shown here is derived from an EMBL/GenBank/DDBJ whole genome shotgun (WGS) entry which is preliminary data.</text>
</comment>
<gene>
    <name evidence="2" type="ORF">PIB30_066501</name>
</gene>
<dbReference type="EMBL" id="JASCZI010121508">
    <property type="protein sequence ID" value="MED6162028.1"/>
    <property type="molecule type" value="Genomic_DNA"/>
</dbReference>
<organism evidence="2 3">
    <name type="scientific">Stylosanthes scabra</name>
    <dbReference type="NCBI Taxonomy" id="79078"/>
    <lineage>
        <taxon>Eukaryota</taxon>
        <taxon>Viridiplantae</taxon>
        <taxon>Streptophyta</taxon>
        <taxon>Embryophyta</taxon>
        <taxon>Tracheophyta</taxon>
        <taxon>Spermatophyta</taxon>
        <taxon>Magnoliopsida</taxon>
        <taxon>eudicotyledons</taxon>
        <taxon>Gunneridae</taxon>
        <taxon>Pentapetalae</taxon>
        <taxon>rosids</taxon>
        <taxon>fabids</taxon>
        <taxon>Fabales</taxon>
        <taxon>Fabaceae</taxon>
        <taxon>Papilionoideae</taxon>
        <taxon>50 kb inversion clade</taxon>
        <taxon>dalbergioids sensu lato</taxon>
        <taxon>Dalbergieae</taxon>
        <taxon>Pterocarpus clade</taxon>
        <taxon>Stylosanthes</taxon>
    </lineage>
</organism>
<accession>A0ABU6UQ76</accession>
<dbReference type="Proteomes" id="UP001341840">
    <property type="component" value="Unassembled WGS sequence"/>
</dbReference>
<feature type="region of interest" description="Disordered" evidence="1">
    <location>
        <begin position="54"/>
        <end position="98"/>
    </location>
</feature>
<reference evidence="2 3" key="1">
    <citation type="journal article" date="2023" name="Plants (Basel)">
        <title>Bridging the Gap: Combining Genomics and Transcriptomics Approaches to Understand Stylosanthes scabra, an Orphan Legume from the Brazilian Caatinga.</title>
        <authorList>
            <person name="Ferreira-Neto J.R.C."/>
            <person name="da Silva M.D."/>
            <person name="Binneck E."/>
            <person name="de Melo N.F."/>
            <person name="da Silva R.H."/>
            <person name="de Melo A.L.T.M."/>
            <person name="Pandolfi V."/>
            <person name="Bustamante F.O."/>
            <person name="Brasileiro-Vidal A.C."/>
            <person name="Benko-Iseppon A.M."/>
        </authorList>
    </citation>
    <scope>NUCLEOTIDE SEQUENCE [LARGE SCALE GENOMIC DNA]</scope>
    <source>
        <tissue evidence="2">Leaves</tissue>
    </source>
</reference>
<keyword evidence="3" id="KW-1185">Reference proteome</keyword>
<feature type="region of interest" description="Disordered" evidence="1">
    <location>
        <begin position="1"/>
        <end position="41"/>
    </location>
</feature>
<protein>
    <submittedName>
        <fullName evidence="2">Uncharacterized protein</fullName>
    </submittedName>
</protein>
<evidence type="ECO:0000313" key="3">
    <source>
        <dbReference type="Proteomes" id="UP001341840"/>
    </source>
</evidence>
<sequence>MADAGAPGSRLAQRDGLLVGSSAAADGGRVRTSLPGSGWGPTMCPGRMWNGVAGPPIDSGHRPTRIATGTWARSATEDASPDYNSDAKGDRLSSGSSRIANSAYQKWPTWSSRFRGTAQQSSRAVLPNPIPFRSTRQRRYQTGSPRPLGSINPCASAVHMEPFPSSAFKVLI</sequence>
<name>A0ABU6UQ76_9FABA</name>
<evidence type="ECO:0000256" key="1">
    <source>
        <dbReference type="SAM" id="MobiDB-lite"/>
    </source>
</evidence>
<proteinExistence type="predicted"/>
<evidence type="ECO:0000313" key="2">
    <source>
        <dbReference type="EMBL" id="MED6162028.1"/>
    </source>
</evidence>